<dbReference type="Proteomes" id="UP000269396">
    <property type="component" value="Unassembled WGS sequence"/>
</dbReference>
<evidence type="ECO:0000313" key="2">
    <source>
        <dbReference type="EMBL" id="VDP65886.1"/>
    </source>
</evidence>
<name>A0A3P8JHA0_9TREM</name>
<proteinExistence type="predicted"/>
<sequence>MLIAMNQSDYTGWNNRSSRFDGKVVPLTIQKCDDSKVFPSDSRHNMDAAFPQRKGGIRKGRS</sequence>
<dbReference type="AlphaFoldDB" id="A0A3P8JHA0"/>
<protein>
    <submittedName>
        <fullName evidence="2">Uncharacterized protein</fullName>
    </submittedName>
</protein>
<reference evidence="2 3" key="1">
    <citation type="submission" date="2018-11" db="EMBL/GenBank/DDBJ databases">
        <authorList>
            <consortium name="Pathogen Informatics"/>
        </authorList>
    </citation>
    <scope>NUCLEOTIDE SEQUENCE [LARGE SCALE GENOMIC DNA]</scope>
    <source>
        <strain>Denwood</strain>
        <strain evidence="3">Zambia</strain>
    </source>
</reference>
<feature type="region of interest" description="Disordered" evidence="1">
    <location>
        <begin position="36"/>
        <end position="62"/>
    </location>
</feature>
<organism evidence="2 3">
    <name type="scientific">Schistosoma mattheei</name>
    <dbReference type="NCBI Taxonomy" id="31246"/>
    <lineage>
        <taxon>Eukaryota</taxon>
        <taxon>Metazoa</taxon>
        <taxon>Spiralia</taxon>
        <taxon>Lophotrochozoa</taxon>
        <taxon>Platyhelminthes</taxon>
        <taxon>Trematoda</taxon>
        <taxon>Digenea</taxon>
        <taxon>Strigeidida</taxon>
        <taxon>Schistosomatoidea</taxon>
        <taxon>Schistosomatidae</taxon>
        <taxon>Schistosoma</taxon>
    </lineage>
</organism>
<accession>A0A3P8JHA0</accession>
<evidence type="ECO:0000256" key="1">
    <source>
        <dbReference type="SAM" id="MobiDB-lite"/>
    </source>
</evidence>
<gene>
    <name evidence="2" type="ORF">SMTD_LOCUS14443</name>
</gene>
<feature type="compositionally biased region" description="Basic and acidic residues" evidence="1">
    <location>
        <begin position="36"/>
        <end position="46"/>
    </location>
</feature>
<dbReference type="EMBL" id="UZAL01034650">
    <property type="protein sequence ID" value="VDP65886.1"/>
    <property type="molecule type" value="Genomic_DNA"/>
</dbReference>
<keyword evidence="3" id="KW-1185">Reference proteome</keyword>
<evidence type="ECO:0000313" key="3">
    <source>
        <dbReference type="Proteomes" id="UP000269396"/>
    </source>
</evidence>